<protein>
    <submittedName>
        <fullName evidence="2">Uncharacterized protein</fullName>
    </submittedName>
</protein>
<reference evidence="3" key="2">
    <citation type="submission" date="2019-10" db="EMBL/GenBank/DDBJ databases">
        <title>A de novo genome assembly of a pear dwarfing rootstock.</title>
        <authorList>
            <person name="Wang F."/>
            <person name="Wang J."/>
            <person name="Li S."/>
            <person name="Zhang Y."/>
            <person name="Fang M."/>
            <person name="Ma L."/>
            <person name="Zhao Y."/>
            <person name="Jiang S."/>
        </authorList>
    </citation>
    <scope>NUCLEOTIDE SEQUENCE [LARGE SCALE GENOMIC DNA]</scope>
</reference>
<name>A0A5N5HGN8_9ROSA</name>
<evidence type="ECO:0000256" key="1">
    <source>
        <dbReference type="SAM" id="MobiDB-lite"/>
    </source>
</evidence>
<sequence>MYQHPEDKYKLDLLYFAHFVVLGKENESAIDYHLLQLVENEEKWERCPWRIASFQMLMPSKFATTLTCHKIWLFETLSYLRSKNYVKVVVHPITPTEEEKMVLYWNVMFDDVNAGRDATPEDESKGVADADYDSEGTPSSKSKGKAKKGYTYVGALPSSSRDNGSPVVETLEKEQCARMKLAAELEHEVTEVSEHSIDTDEGADMNEATGSSSSETIPCKGIWLKRKGMQLVYPFTLLGSYKRRKVGDGCSVDDFIVLLEPMRIISKPDVEVFVDVLTRWVG</sequence>
<feature type="compositionally biased region" description="Basic and acidic residues" evidence="1">
    <location>
        <begin position="118"/>
        <end position="128"/>
    </location>
</feature>
<evidence type="ECO:0000313" key="3">
    <source>
        <dbReference type="Proteomes" id="UP000327157"/>
    </source>
</evidence>
<reference evidence="2 3" key="3">
    <citation type="submission" date="2019-11" db="EMBL/GenBank/DDBJ databases">
        <title>A de novo genome assembly of a pear dwarfing rootstock.</title>
        <authorList>
            <person name="Wang F."/>
            <person name="Wang J."/>
            <person name="Li S."/>
            <person name="Zhang Y."/>
            <person name="Fang M."/>
            <person name="Ma L."/>
            <person name="Zhao Y."/>
            <person name="Jiang S."/>
        </authorList>
    </citation>
    <scope>NUCLEOTIDE SEQUENCE [LARGE SCALE GENOMIC DNA]</scope>
    <source>
        <strain evidence="2">S2</strain>
        <tissue evidence="2">Leaf</tissue>
    </source>
</reference>
<dbReference type="EMBL" id="SMOL01000160">
    <property type="protein sequence ID" value="KAB2625763.1"/>
    <property type="molecule type" value="Genomic_DNA"/>
</dbReference>
<dbReference type="Proteomes" id="UP000327157">
    <property type="component" value="Chromosome 16"/>
</dbReference>
<evidence type="ECO:0000313" key="2">
    <source>
        <dbReference type="EMBL" id="KAB2625763.1"/>
    </source>
</evidence>
<comment type="caution">
    <text evidence="2">The sequence shown here is derived from an EMBL/GenBank/DDBJ whole genome shotgun (WGS) entry which is preliminary data.</text>
</comment>
<accession>A0A5N5HGN8</accession>
<feature type="region of interest" description="Disordered" evidence="1">
    <location>
        <begin position="116"/>
        <end position="146"/>
    </location>
</feature>
<organism evidence="2 3">
    <name type="scientific">Pyrus ussuriensis x Pyrus communis</name>
    <dbReference type="NCBI Taxonomy" id="2448454"/>
    <lineage>
        <taxon>Eukaryota</taxon>
        <taxon>Viridiplantae</taxon>
        <taxon>Streptophyta</taxon>
        <taxon>Embryophyta</taxon>
        <taxon>Tracheophyta</taxon>
        <taxon>Spermatophyta</taxon>
        <taxon>Magnoliopsida</taxon>
        <taxon>eudicotyledons</taxon>
        <taxon>Gunneridae</taxon>
        <taxon>Pentapetalae</taxon>
        <taxon>rosids</taxon>
        <taxon>fabids</taxon>
        <taxon>Rosales</taxon>
        <taxon>Rosaceae</taxon>
        <taxon>Amygdaloideae</taxon>
        <taxon>Maleae</taxon>
        <taxon>Pyrus</taxon>
    </lineage>
</organism>
<feature type="compositionally biased region" description="Basic and acidic residues" evidence="1">
    <location>
        <begin position="189"/>
        <end position="198"/>
    </location>
</feature>
<feature type="region of interest" description="Disordered" evidence="1">
    <location>
        <begin position="189"/>
        <end position="213"/>
    </location>
</feature>
<proteinExistence type="predicted"/>
<keyword evidence="3" id="KW-1185">Reference proteome</keyword>
<dbReference type="AlphaFoldDB" id="A0A5N5HGN8"/>
<gene>
    <name evidence="2" type="ORF">D8674_017423</name>
</gene>
<reference evidence="2 3" key="1">
    <citation type="submission" date="2019-09" db="EMBL/GenBank/DDBJ databases">
        <authorList>
            <person name="Ou C."/>
        </authorList>
    </citation>
    <scope>NUCLEOTIDE SEQUENCE [LARGE SCALE GENOMIC DNA]</scope>
    <source>
        <strain evidence="2">S2</strain>
        <tissue evidence="2">Leaf</tissue>
    </source>
</reference>